<sequence length="247" mass="27956">MISNEKKATFKKRLTNRKKQLEETIGRNDHFDLENAHANETVGELSNYDNHPGDLGTELYEREKDIALNEHSEKELEEINHALAKMEQGTYGICEVCGSEINAERLEVLPTATVCIDHSKNKIVHHERPAEEDVLGTPFKSFVNDDRDATFYDAEDTFQAVASYGTSDTPSDFGEQNKDDYNEMIAEGEELEGFVEDLETFIGNDIDGKNTQIYPNRKHEQYEAEYDATHMNSSAVDASDIDFFGGE</sequence>
<dbReference type="InterPro" id="IPR037187">
    <property type="entry name" value="DnaK_N"/>
</dbReference>
<dbReference type="SUPFAM" id="SSF57716">
    <property type="entry name" value="Glucocorticoid receptor-like (DNA-binding domain)"/>
    <property type="match status" value="1"/>
</dbReference>
<dbReference type="EMBL" id="NPIA01000003">
    <property type="protein sequence ID" value="OZM57104.1"/>
    <property type="molecule type" value="Genomic_DNA"/>
</dbReference>
<dbReference type="SUPFAM" id="SSF109635">
    <property type="entry name" value="DnaK suppressor protein DksA, alpha-hairpin domain"/>
    <property type="match status" value="1"/>
</dbReference>
<dbReference type="PANTHER" id="PTHR33823">
    <property type="entry name" value="RNA POLYMERASE-BINDING TRANSCRIPTION FACTOR DKSA-RELATED"/>
    <property type="match status" value="1"/>
</dbReference>
<evidence type="ECO:0000256" key="4">
    <source>
        <dbReference type="PROSITE-ProRule" id="PRU00510"/>
    </source>
</evidence>
<keyword evidence="1" id="KW-0479">Metal-binding</keyword>
<dbReference type="PROSITE" id="PS51128">
    <property type="entry name" value="ZF_DKSA_2"/>
    <property type="match status" value="1"/>
</dbReference>
<feature type="zinc finger region" description="dksA C4-type" evidence="4">
    <location>
        <begin position="94"/>
        <end position="118"/>
    </location>
</feature>
<reference evidence="7" key="1">
    <citation type="submission" date="2017-08" db="EMBL/GenBank/DDBJ databases">
        <authorList>
            <person name="Huang Z."/>
        </authorList>
    </citation>
    <scope>NUCLEOTIDE SEQUENCE [LARGE SCALE GENOMIC DNA]</scope>
    <source>
        <strain evidence="7">SA5d-4</strain>
    </source>
</reference>
<gene>
    <name evidence="6" type="ORF">CIB95_06445</name>
</gene>
<dbReference type="PANTHER" id="PTHR33823:SF4">
    <property type="entry name" value="GENERAL STRESS PROTEIN 16O"/>
    <property type="match status" value="1"/>
</dbReference>
<keyword evidence="3" id="KW-0862">Zinc</keyword>
<organism evidence="6 7">
    <name type="scientific">Lottiidibacillus patelloidae</name>
    <dbReference type="NCBI Taxonomy" id="2670334"/>
    <lineage>
        <taxon>Bacteria</taxon>
        <taxon>Bacillati</taxon>
        <taxon>Bacillota</taxon>
        <taxon>Bacilli</taxon>
        <taxon>Bacillales</taxon>
        <taxon>Bacillaceae</taxon>
        <taxon>Lottiidibacillus</taxon>
    </lineage>
</organism>
<keyword evidence="7" id="KW-1185">Reference proteome</keyword>
<dbReference type="GO" id="GO:0008270">
    <property type="term" value="F:zinc ion binding"/>
    <property type="evidence" value="ECO:0007669"/>
    <property type="project" value="UniProtKB-KW"/>
</dbReference>
<accession>A0A263BTQ0</accession>
<keyword evidence="2" id="KW-0863">Zinc-finger</keyword>
<dbReference type="Pfam" id="PF01258">
    <property type="entry name" value="zf-dskA_traR"/>
    <property type="match status" value="1"/>
</dbReference>
<dbReference type="NCBIfam" id="TIGR02890">
    <property type="entry name" value="bacill_yteA"/>
    <property type="match status" value="1"/>
</dbReference>
<evidence type="ECO:0000313" key="6">
    <source>
        <dbReference type="EMBL" id="OZM57104.1"/>
    </source>
</evidence>
<dbReference type="RefSeq" id="WP_094923464.1">
    <property type="nucleotide sequence ID" value="NZ_NPIA01000003.1"/>
</dbReference>
<evidence type="ECO:0000256" key="1">
    <source>
        <dbReference type="ARBA" id="ARBA00022723"/>
    </source>
</evidence>
<name>A0A263BTQ0_9BACI</name>
<proteinExistence type="predicted"/>
<dbReference type="InterPro" id="IPR000962">
    <property type="entry name" value="Znf_DskA_TraR"/>
</dbReference>
<reference evidence="6 7" key="2">
    <citation type="submission" date="2017-09" db="EMBL/GenBank/DDBJ databases">
        <title>Bacillus patelloidae sp. nov., isolated from the intestinal tract of a marine limpet.</title>
        <authorList>
            <person name="Liu R."/>
            <person name="Dong C."/>
            <person name="Shao Z."/>
        </authorList>
    </citation>
    <scope>NUCLEOTIDE SEQUENCE [LARGE SCALE GENOMIC DNA]</scope>
    <source>
        <strain evidence="6 7">SA5d-4</strain>
    </source>
</reference>
<protein>
    <recommendedName>
        <fullName evidence="5">Zinc finger DksA/TraR C4-type domain-containing protein</fullName>
    </recommendedName>
</protein>
<feature type="domain" description="Zinc finger DksA/TraR C4-type" evidence="5">
    <location>
        <begin position="89"/>
        <end position="117"/>
    </location>
</feature>
<dbReference type="Proteomes" id="UP000217083">
    <property type="component" value="Unassembled WGS sequence"/>
</dbReference>
<comment type="caution">
    <text evidence="6">The sequence shown here is derived from an EMBL/GenBank/DDBJ whole genome shotgun (WGS) entry which is preliminary data.</text>
</comment>
<evidence type="ECO:0000256" key="3">
    <source>
        <dbReference type="ARBA" id="ARBA00022833"/>
    </source>
</evidence>
<evidence type="ECO:0000256" key="2">
    <source>
        <dbReference type="ARBA" id="ARBA00022771"/>
    </source>
</evidence>
<evidence type="ECO:0000313" key="7">
    <source>
        <dbReference type="Proteomes" id="UP000217083"/>
    </source>
</evidence>
<dbReference type="AlphaFoldDB" id="A0A263BTQ0"/>
<evidence type="ECO:0000259" key="5">
    <source>
        <dbReference type="Pfam" id="PF01258"/>
    </source>
</evidence>
<dbReference type="Gene3D" id="1.20.120.910">
    <property type="entry name" value="DksA, coiled-coil domain"/>
    <property type="match status" value="1"/>
</dbReference>
<dbReference type="InterPro" id="IPR014240">
    <property type="entry name" value="YteA"/>
</dbReference>